<sequence length="217" mass="25473">MQNPALPQHHNPVLIVVVLSVTFFIELLTLFCREDQNIHPENQHHVRAVREQLQSEQETPTEPRLQHYTDMSLTGCTASRNQLWPTLLWFLYSYVLEMWDLAWCYKLCSICKQMVTLLFLLFHDHASLQQVQDGQAEPILILQNLNDYNRRFLGQPRSLMDRLQEVRTLQLFHNDMDRHPILTYILNDLAELAMSFSLVSSLFMSSVRSFLGDKSQN</sequence>
<evidence type="ECO:0000313" key="2">
    <source>
        <dbReference type="Ensembl" id="ENSSTUP00000006950.1"/>
    </source>
</evidence>
<reference evidence="2" key="2">
    <citation type="submission" date="2025-09" db="UniProtKB">
        <authorList>
            <consortium name="Ensembl"/>
        </authorList>
    </citation>
    <scope>IDENTIFICATION</scope>
</reference>
<evidence type="ECO:0000313" key="3">
    <source>
        <dbReference type="Proteomes" id="UP000472277"/>
    </source>
</evidence>
<keyword evidence="1" id="KW-0812">Transmembrane</keyword>
<organism evidence="2 3">
    <name type="scientific">Salmo trutta</name>
    <name type="common">Brown trout</name>
    <dbReference type="NCBI Taxonomy" id="8032"/>
    <lineage>
        <taxon>Eukaryota</taxon>
        <taxon>Metazoa</taxon>
        <taxon>Chordata</taxon>
        <taxon>Craniata</taxon>
        <taxon>Vertebrata</taxon>
        <taxon>Euteleostomi</taxon>
        <taxon>Actinopterygii</taxon>
        <taxon>Neopterygii</taxon>
        <taxon>Teleostei</taxon>
        <taxon>Protacanthopterygii</taxon>
        <taxon>Salmoniformes</taxon>
        <taxon>Salmonidae</taxon>
        <taxon>Salmoninae</taxon>
        <taxon>Salmo</taxon>
    </lineage>
</organism>
<dbReference type="OMA" id="CTASRNQ"/>
<accession>A0A673W4L5</accession>
<dbReference type="InterPro" id="IPR038896">
    <property type="entry name" value="RNF170"/>
</dbReference>
<evidence type="ECO:0000256" key="1">
    <source>
        <dbReference type="SAM" id="Phobius"/>
    </source>
</evidence>
<name>A0A673W4L5_SALTR</name>
<protein>
    <submittedName>
        <fullName evidence="2">Uncharacterized protein</fullName>
    </submittedName>
</protein>
<keyword evidence="3" id="KW-1185">Reference proteome</keyword>
<dbReference type="Ensembl" id="ENSSTUT00000007392.1">
    <property type="protein sequence ID" value="ENSSTUP00000006950.1"/>
    <property type="gene ID" value="ENSSTUG00000003387.1"/>
</dbReference>
<keyword evidence="1" id="KW-1133">Transmembrane helix</keyword>
<dbReference type="InParanoid" id="A0A673W4L5"/>
<dbReference type="AlphaFoldDB" id="A0A673W4L5"/>
<dbReference type="Proteomes" id="UP000472277">
    <property type="component" value="Chromosome 4"/>
</dbReference>
<dbReference type="GO" id="GO:0061630">
    <property type="term" value="F:ubiquitin protein ligase activity"/>
    <property type="evidence" value="ECO:0007669"/>
    <property type="project" value="InterPro"/>
</dbReference>
<dbReference type="PANTHER" id="PTHR22894">
    <property type="entry name" value="RING-TYPE DOMAIN-CONTAINING PROTEIN"/>
    <property type="match status" value="1"/>
</dbReference>
<dbReference type="PANTHER" id="PTHR22894:SF1">
    <property type="entry name" value="E3 UBIQUITIN-PROTEIN LIGASE RNF170"/>
    <property type="match status" value="1"/>
</dbReference>
<feature type="transmembrane region" description="Helical" evidence="1">
    <location>
        <begin position="12"/>
        <end position="32"/>
    </location>
</feature>
<reference evidence="2" key="1">
    <citation type="submission" date="2025-08" db="UniProtKB">
        <authorList>
            <consortium name="Ensembl"/>
        </authorList>
    </citation>
    <scope>IDENTIFICATION</scope>
</reference>
<keyword evidence="1" id="KW-0472">Membrane</keyword>
<dbReference type="GeneTree" id="ENSGT00970000198016"/>
<proteinExistence type="predicted"/>